<evidence type="ECO:0000313" key="3">
    <source>
        <dbReference type="Proteomes" id="UP000198280"/>
    </source>
</evidence>
<protein>
    <submittedName>
        <fullName evidence="2">Pimeloyl-ACP methyl ester carboxylesterase</fullName>
    </submittedName>
</protein>
<dbReference type="InterPro" id="IPR029058">
    <property type="entry name" value="AB_hydrolase_fold"/>
</dbReference>
<name>A0A239M724_9ACTN</name>
<dbReference type="OrthoDB" id="9800988at2"/>
<dbReference type="SUPFAM" id="SSF53474">
    <property type="entry name" value="alpha/beta-Hydrolases"/>
    <property type="match status" value="1"/>
</dbReference>
<dbReference type="Gene3D" id="3.40.50.1820">
    <property type="entry name" value="alpha/beta hydrolase"/>
    <property type="match status" value="1"/>
</dbReference>
<dbReference type="Proteomes" id="UP000198280">
    <property type="component" value="Unassembled WGS sequence"/>
</dbReference>
<gene>
    <name evidence="2" type="ORF">SAMN05216252_12312</name>
</gene>
<dbReference type="AlphaFoldDB" id="A0A239M724"/>
<dbReference type="GO" id="GO:0003824">
    <property type="term" value="F:catalytic activity"/>
    <property type="evidence" value="ECO:0007669"/>
    <property type="project" value="UniProtKB-ARBA"/>
</dbReference>
<dbReference type="InterPro" id="IPR050471">
    <property type="entry name" value="AB_hydrolase"/>
</dbReference>
<sequence length="286" mass="28803">MVTETDIALADGRTLHVYDTGPGGREDGAELAVLWHHGTPNIGTPPEPLFAAAAERGIRWVGYDRPGYGGSAPRPGRDVASAAGDAAAVADALGIGRFAVMGHSGGGPHALACAALLPDRVLAVVSGAGLAPFGAEGLDWFAGMGPSGAAELGAAVRGRAALEEALASGDFDPELFTPGDHAALAGTWGWLGDVAGKGLEGGPGGMVDDDLAYVAPWGFDPAGVAAPVLVLHGGADRIVPAAHGVWLSRRCPDAELWLRPGEGHISVLGSATDALDWLAARAARRG</sequence>
<reference evidence="2 3" key="1">
    <citation type="submission" date="2017-06" db="EMBL/GenBank/DDBJ databases">
        <authorList>
            <person name="Kim H.J."/>
            <person name="Triplett B.A."/>
        </authorList>
    </citation>
    <scope>NUCLEOTIDE SEQUENCE [LARGE SCALE GENOMIC DNA]</scope>
    <source>
        <strain evidence="2 3">CGMCC 4.1858</strain>
    </source>
</reference>
<dbReference type="EMBL" id="FZOF01000023">
    <property type="protein sequence ID" value="SNT38555.1"/>
    <property type="molecule type" value="Genomic_DNA"/>
</dbReference>
<evidence type="ECO:0000259" key="1">
    <source>
        <dbReference type="Pfam" id="PF00561"/>
    </source>
</evidence>
<dbReference type="InterPro" id="IPR000073">
    <property type="entry name" value="AB_hydrolase_1"/>
</dbReference>
<proteinExistence type="predicted"/>
<dbReference type="Pfam" id="PF00561">
    <property type="entry name" value="Abhydrolase_1"/>
    <property type="match status" value="1"/>
</dbReference>
<keyword evidence="3" id="KW-1185">Reference proteome</keyword>
<dbReference type="RefSeq" id="WP_089227451.1">
    <property type="nucleotide sequence ID" value="NZ_FZOF01000023.1"/>
</dbReference>
<dbReference type="PRINTS" id="PR00111">
    <property type="entry name" value="ABHYDROLASE"/>
</dbReference>
<accession>A0A239M724</accession>
<dbReference type="PANTHER" id="PTHR43433">
    <property type="entry name" value="HYDROLASE, ALPHA/BETA FOLD FAMILY PROTEIN"/>
    <property type="match status" value="1"/>
</dbReference>
<dbReference type="PANTHER" id="PTHR43433:SF5">
    <property type="entry name" value="AB HYDROLASE-1 DOMAIN-CONTAINING PROTEIN"/>
    <property type="match status" value="1"/>
</dbReference>
<evidence type="ECO:0000313" key="2">
    <source>
        <dbReference type="EMBL" id="SNT38555.1"/>
    </source>
</evidence>
<organism evidence="2 3">
    <name type="scientific">Actinacidiphila glaucinigra</name>
    <dbReference type="NCBI Taxonomy" id="235986"/>
    <lineage>
        <taxon>Bacteria</taxon>
        <taxon>Bacillati</taxon>
        <taxon>Actinomycetota</taxon>
        <taxon>Actinomycetes</taxon>
        <taxon>Kitasatosporales</taxon>
        <taxon>Streptomycetaceae</taxon>
        <taxon>Actinacidiphila</taxon>
    </lineage>
</organism>
<feature type="domain" description="AB hydrolase-1" evidence="1">
    <location>
        <begin position="32"/>
        <end position="268"/>
    </location>
</feature>